<keyword evidence="2" id="KW-1185">Reference proteome</keyword>
<reference evidence="2" key="1">
    <citation type="journal article" date="2019" name="Int. J. Syst. Evol. Microbiol.">
        <title>The Global Catalogue of Microorganisms (GCM) 10K type strain sequencing project: providing services to taxonomists for standard genome sequencing and annotation.</title>
        <authorList>
            <consortium name="The Broad Institute Genomics Platform"/>
            <consortium name="The Broad Institute Genome Sequencing Center for Infectious Disease"/>
            <person name="Wu L."/>
            <person name="Ma J."/>
        </authorList>
    </citation>
    <scope>NUCLEOTIDE SEQUENCE [LARGE SCALE GENOMIC DNA]</scope>
    <source>
        <strain evidence="2">JCM 6242</strain>
    </source>
</reference>
<protein>
    <submittedName>
        <fullName evidence="1">Uncharacterized protein</fullName>
    </submittedName>
</protein>
<name>A0ABP6I7P0_9ACTN</name>
<proteinExistence type="predicted"/>
<sequence>MTPPGPDHPVVSVERGCEWDIVIALAAAHDVITDQAGRTAWCRLDRPTREATEPETNR</sequence>
<dbReference type="EMBL" id="BAAAVI010000001">
    <property type="protein sequence ID" value="GAA2844749.1"/>
    <property type="molecule type" value="Genomic_DNA"/>
</dbReference>
<dbReference type="Proteomes" id="UP001500831">
    <property type="component" value="Unassembled WGS sequence"/>
</dbReference>
<accession>A0ABP6I7P0</accession>
<comment type="caution">
    <text evidence="1">The sequence shown here is derived from an EMBL/GenBank/DDBJ whole genome shotgun (WGS) entry which is preliminary data.</text>
</comment>
<evidence type="ECO:0000313" key="1">
    <source>
        <dbReference type="EMBL" id="GAA2844749.1"/>
    </source>
</evidence>
<organism evidence="1 2">
    <name type="scientific">Streptosporangium fragile</name>
    <dbReference type="NCBI Taxonomy" id="46186"/>
    <lineage>
        <taxon>Bacteria</taxon>
        <taxon>Bacillati</taxon>
        <taxon>Actinomycetota</taxon>
        <taxon>Actinomycetes</taxon>
        <taxon>Streptosporangiales</taxon>
        <taxon>Streptosporangiaceae</taxon>
        <taxon>Streptosporangium</taxon>
    </lineage>
</organism>
<gene>
    <name evidence="1" type="ORF">GCM10010517_01020</name>
</gene>
<evidence type="ECO:0000313" key="2">
    <source>
        <dbReference type="Proteomes" id="UP001500831"/>
    </source>
</evidence>